<gene>
    <name evidence="2" type="ORF">S12H4_24067</name>
</gene>
<feature type="compositionally biased region" description="Basic and acidic residues" evidence="1">
    <location>
        <begin position="12"/>
        <end position="32"/>
    </location>
</feature>
<feature type="non-terminal residue" evidence="2">
    <location>
        <position position="1"/>
    </location>
</feature>
<name>X1SGT3_9ZZZZ</name>
<feature type="region of interest" description="Disordered" evidence="1">
    <location>
        <begin position="1"/>
        <end position="46"/>
    </location>
</feature>
<reference evidence="2" key="1">
    <citation type="journal article" date="2014" name="Front. Microbiol.">
        <title>High frequency of phylogenetically diverse reductive dehalogenase-homologous genes in deep subseafloor sedimentary metagenomes.</title>
        <authorList>
            <person name="Kawai M."/>
            <person name="Futagami T."/>
            <person name="Toyoda A."/>
            <person name="Takaki Y."/>
            <person name="Nishi S."/>
            <person name="Hori S."/>
            <person name="Arai W."/>
            <person name="Tsubouchi T."/>
            <person name="Morono Y."/>
            <person name="Uchiyama I."/>
            <person name="Ito T."/>
            <person name="Fujiyama A."/>
            <person name="Inagaki F."/>
            <person name="Takami H."/>
        </authorList>
    </citation>
    <scope>NUCLEOTIDE SEQUENCE</scope>
    <source>
        <strain evidence="2">Expedition CK06-06</strain>
    </source>
</reference>
<evidence type="ECO:0000256" key="1">
    <source>
        <dbReference type="SAM" id="MobiDB-lite"/>
    </source>
</evidence>
<organism evidence="2">
    <name type="scientific">marine sediment metagenome</name>
    <dbReference type="NCBI Taxonomy" id="412755"/>
    <lineage>
        <taxon>unclassified sequences</taxon>
        <taxon>metagenomes</taxon>
        <taxon>ecological metagenomes</taxon>
    </lineage>
</organism>
<proteinExistence type="predicted"/>
<sequence>DRQAEQLLQRENQFKDSERDLNRKKQGCESKSKHLSTLIAQQKNQL</sequence>
<evidence type="ECO:0000313" key="2">
    <source>
        <dbReference type="EMBL" id="GAI74620.1"/>
    </source>
</evidence>
<dbReference type="EMBL" id="BARW01012953">
    <property type="protein sequence ID" value="GAI74620.1"/>
    <property type="molecule type" value="Genomic_DNA"/>
</dbReference>
<accession>X1SGT3</accession>
<protein>
    <submittedName>
        <fullName evidence="2">Uncharacterized protein</fullName>
    </submittedName>
</protein>
<comment type="caution">
    <text evidence="2">The sequence shown here is derived from an EMBL/GenBank/DDBJ whole genome shotgun (WGS) entry which is preliminary data.</text>
</comment>
<dbReference type="AlphaFoldDB" id="X1SGT3"/>